<dbReference type="GO" id="GO:0005737">
    <property type="term" value="C:cytoplasm"/>
    <property type="evidence" value="ECO:0007669"/>
    <property type="project" value="TreeGrafter"/>
</dbReference>
<dbReference type="EMBL" id="CP002499">
    <property type="protein sequence ID" value="AET38752.1"/>
    <property type="molecule type" value="Genomic_DNA"/>
</dbReference>
<feature type="domain" description="AAA+ ATPase" evidence="5">
    <location>
        <begin position="275"/>
        <end position="412"/>
    </location>
</feature>
<keyword evidence="8" id="KW-1185">Reference proteome</keyword>
<dbReference type="SUPFAM" id="SSF52540">
    <property type="entry name" value="P-loop containing nucleoside triphosphate hydrolases"/>
    <property type="match status" value="2"/>
</dbReference>
<dbReference type="GeneID" id="11472176"/>
<evidence type="ECO:0000256" key="2">
    <source>
        <dbReference type="ARBA" id="ARBA00022741"/>
    </source>
</evidence>
<dbReference type="FunCoup" id="G8JRI3">
    <property type="interactions" value="396"/>
</dbReference>
<evidence type="ECO:0000259" key="6">
    <source>
        <dbReference type="SMART" id="SM01073"/>
    </source>
</evidence>
<dbReference type="InterPro" id="IPR003960">
    <property type="entry name" value="ATPase_AAA_CS"/>
</dbReference>
<dbReference type="Pfam" id="PF17862">
    <property type="entry name" value="AAA_lid_3"/>
    <property type="match status" value="1"/>
</dbReference>
<keyword evidence="3" id="KW-0067">ATP-binding</keyword>
<dbReference type="OMA" id="DRHIYVA"/>
<evidence type="ECO:0000259" key="5">
    <source>
        <dbReference type="SMART" id="SM00382"/>
    </source>
</evidence>
<dbReference type="SMART" id="SM01073">
    <property type="entry name" value="CDC48_N"/>
    <property type="match status" value="1"/>
</dbReference>
<dbReference type="KEGG" id="erc:Ecym_3259"/>
<feature type="domain" description="CDC48 N-terminal subdomain" evidence="6">
    <location>
        <begin position="36"/>
        <end position="120"/>
    </location>
</feature>
<organism evidence="7 8">
    <name type="scientific">Eremothecium cymbalariae (strain CBS 270.75 / DBVPG 7215 / KCTC 17166 / NRRL Y-17582)</name>
    <name type="common">Yeast</name>
    <dbReference type="NCBI Taxonomy" id="931890"/>
    <lineage>
        <taxon>Eukaryota</taxon>
        <taxon>Fungi</taxon>
        <taxon>Dikarya</taxon>
        <taxon>Ascomycota</taxon>
        <taxon>Saccharomycotina</taxon>
        <taxon>Saccharomycetes</taxon>
        <taxon>Saccharomycetales</taxon>
        <taxon>Saccharomycetaceae</taxon>
        <taxon>Eremothecium</taxon>
    </lineage>
</organism>
<dbReference type="Pfam" id="PF00004">
    <property type="entry name" value="AAA"/>
    <property type="match status" value="2"/>
</dbReference>
<dbReference type="CDD" id="cd19503">
    <property type="entry name" value="RecA-like_CDC48_NLV2_r1-like"/>
    <property type="match status" value="1"/>
</dbReference>
<name>G8JRI3_ERECY</name>
<dbReference type="InterPro" id="IPR003959">
    <property type="entry name" value="ATPase_AAA_core"/>
</dbReference>
<dbReference type="SMART" id="SM00382">
    <property type="entry name" value="AAA"/>
    <property type="match status" value="2"/>
</dbReference>
<evidence type="ECO:0000313" key="8">
    <source>
        <dbReference type="Proteomes" id="UP000006790"/>
    </source>
</evidence>
<dbReference type="eggNOG" id="KOG0730">
    <property type="taxonomic scope" value="Eukaryota"/>
</dbReference>
<dbReference type="InterPro" id="IPR041569">
    <property type="entry name" value="AAA_lid_3"/>
</dbReference>
<dbReference type="Gene3D" id="3.40.50.300">
    <property type="entry name" value="P-loop containing nucleotide triphosphate hydrolases"/>
    <property type="match status" value="2"/>
</dbReference>
<dbReference type="InParanoid" id="G8JRI3"/>
<dbReference type="PANTHER" id="PTHR23077:SF27">
    <property type="entry name" value="ATPASE FAMILY GENE 2 PROTEIN HOMOLOG A"/>
    <property type="match status" value="1"/>
</dbReference>
<dbReference type="GO" id="GO:0016887">
    <property type="term" value="F:ATP hydrolysis activity"/>
    <property type="evidence" value="ECO:0007669"/>
    <property type="project" value="InterPro"/>
</dbReference>
<protein>
    <submittedName>
        <fullName evidence="7">Uncharacterized protein</fullName>
    </submittedName>
</protein>
<dbReference type="InterPro" id="IPR003338">
    <property type="entry name" value="CDC4_N-term_subdom"/>
</dbReference>
<dbReference type="FunFam" id="3.40.50.300:FF:000018">
    <property type="entry name" value="Cell division control 48"/>
    <property type="match status" value="1"/>
</dbReference>
<sequence length="774" mass="85131">MASKATGSNSSSKKKLSDGTEGKKSSSKSNAPVVFITRPHSEDNEKLLGTVFMNPTVMKDCGYSSGNICIVSKEGQPGVAAILQNGEESQQDNVIKVSTPLRSVGSLLLGERVTIKKAQYQPDYASKITVGSLQGHEISENNQKAVERLLNSCGIVMPGMIFSNLTCDEVSSKSDILIVDIESIDNVKQTMAELKISDGSENRYTPYLSPAGIFKKGYTKIIYTTRIEVDRRFKLSKPLRYSSVGGLSREIQKLKETIEAPLYESEFYEECGIHPPRGILLHGPPGTGKTMLLRCVANENVAHIQTINGPSITSKYLGETEEKLRGIFEEARKFQPSIILIDEIDSIAPNRNNDDSGEAESRVVATLLTLMDGVDSEGRVVIVATTNRPNKIDPALRRPGRFNTEVEIGVPDAVSRREILKKQLSNMSEKRRDFTDDEITEIADKTHGYVGTDLSGLCTLAVAHSKHRAIIEGIKIPDLKINVKDFEAAMLEIKPSAMREIFLEMPKVYWSDIAGQEQLKSELEEVIQLPHKGADKLRRFQVSPPKGMLLYGPPGCSKTLTAKALATESGFNFFAIKGPEVLNKYVGETERTVRELFRKAKAAAPSIIFIDEIDELAKTRDQEASSAASGNVLITLLNEIDGVEELNGVVVVAATNKPEIIDSALIRSGRLDKHIYVSPPNFEARLQILKNCTKTFGLKTEDVDLHNLANLTEHCSGAAVTQLCRDAAIAATREDFVDGDVEARHFEVALTKLTKDVMPESLVSYERFSKKRGI</sequence>
<dbReference type="GO" id="GO:0005524">
    <property type="term" value="F:ATP binding"/>
    <property type="evidence" value="ECO:0007669"/>
    <property type="project" value="UniProtKB-KW"/>
</dbReference>
<dbReference type="Gene3D" id="2.40.40.20">
    <property type="match status" value="1"/>
</dbReference>
<reference evidence="8" key="1">
    <citation type="journal article" date="2012" name="G3 (Bethesda)">
        <title>Pichia sorbitophila, an interspecies yeast hybrid reveals early steps of genome resolution following polyploidization.</title>
        <authorList>
            <person name="Leh Louis V."/>
            <person name="Despons L."/>
            <person name="Friedrich A."/>
            <person name="Martin T."/>
            <person name="Durrens P."/>
            <person name="Casaregola S."/>
            <person name="Neuveglise C."/>
            <person name="Fairhead C."/>
            <person name="Marck C."/>
            <person name="Cruz J.A."/>
            <person name="Straub M.L."/>
            <person name="Kugler V."/>
            <person name="Sacerdot C."/>
            <person name="Uzunov Z."/>
            <person name="Thierry A."/>
            <person name="Weiss S."/>
            <person name="Bleykasten C."/>
            <person name="De Montigny J."/>
            <person name="Jacques N."/>
            <person name="Jung P."/>
            <person name="Lemaire M."/>
            <person name="Mallet S."/>
            <person name="Morel G."/>
            <person name="Richard G.F."/>
            <person name="Sarkar A."/>
            <person name="Savel G."/>
            <person name="Schacherer J."/>
            <person name="Seret M.L."/>
            <person name="Talla E."/>
            <person name="Samson G."/>
            <person name="Jubin C."/>
            <person name="Poulain J."/>
            <person name="Vacherie B."/>
            <person name="Barbe V."/>
            <person name="Pelletier E."/>
            <person name="Sherman D.J."/>
            <person name="Westhof E."/>
            <person name="Weissenbach J."/>
            <person name="Baret P.V."/>
            <person name="Wincker P."/>
            <person name="Gaillardin C."/>
            <person name="Dujon B."/>
            <person name="Souciet J.L."/>
        </authorList>
    </citation>
    <scope>NUCLEOTIDE SEQUENCE [LARGE SCALE GENOMIC DNA]</scope>
    <source>
        <strain evidence="8">CBS 270.75 / DBVPG 7215 / KCTC 17166 / NRRL Y-17582</strain>
    </source>
</reference>
<feature type="compositionally biased region" description="Polar residues" evidence="4">
    <location>
        <begin position="1"/>
        <end position="11"/>
    </location>
</feature>
<dbReference type="InterPro" id="IPR027417">
    <property type="entry name" value="P-loop_NTPase"/>
</dbReference>
<dbReference type="STRING" id="931890.G8JRI3"/>
<evidence type="ECO:0000256" key="3">
    <source>
        <dbReference type="ARBA" id="ARBA00022840"/>
    </source>
</evidence>
<gene>
    <name evidence="7" type="ordered locus">Ecym_3259</name>
</gene>
<evidence type="ECO:0000256" key="1">
    <source>
        <dbReference type="ARBA" id="ARBA00022737"/>
    </source>
</evidence>
<dbReference type="Proteomes" id="UP000006790">
    <property type="component" value="Chromosome 3"/>
</dbReference>
<dbReference type="Gene3D" id="1.10.8.60">
    <property type="match status" value="2"/>
</dbReference>
<feature type="compositionally biased region" description="Basic and acidic residues" evidence="4">
    <location>
        <begin position="15"/>
        <end position="24"/>
    </location>
</feature>
<dbReference type="HOGENOM" id="CLU_000688_12_3_1"/>
<evidence type="ECO:0000313" key="7">
    <source>
        <dbReference type="EMBL" id="AET38752.1"/>
    </source>
</evidence>
<dbReference type="PROSITE" id="PS00674">
    <property type="entry name" value="AAA"/>
    <property type="match status" value="2"/>
</dbReference>
<keyword evidence="2" id="KW-0547">Nucleotide-binding</keyword>
<dbReference type="PANTHER" id="PTHR23077">
    <property type="entry name" value="AAA-FAMILY ATPASE"/>
    <property type="match status" value="1"/>
</dbReference>
<proteinExistence type="predicted"/>
<feature type="region of interest" description="Disordered" evidence="4">
    <location>
        <begin position="1"/>
        <end position="33"/>
    </location>
</feature>
<dbReference type="OrthoDB" id="27435at2759"/>
<feature type="domain" description="AAA+ ATPase" evidence="5">
    <location>
        <begin position="544"/>
        <end position="681"/>
    </location>
</feature>
<dbReference type="FunFam" id="3.40.50.300:FF:000012">
    <property type="entry name" value="Transitional endoplasmic reticulum ATPase"/>
    <property type="match status" value="1"/>
</dbReference>
<dbReference type="RefSeq" id="XP_003645569.1">
    <property type="nucleotide sequence ID" value="XM_003645521.1"/>
</dbReference>
<evidence type="ECO:0000256" key="4">
    <source>
        <dbReference type="SAM" id="MobiDB-lite"/>
    </source>
</evidence>
<dbReference type="AlphaFoldDB" id="G8JRI3"/>
<dbReference type="InterPro" id="IPR050168">
    <property type="entry name" value="AAA_ATPase_domain"/>
</dbReference>
<accession>G8JRI3</accession>
<dbReference type="InterPro" id="IPR003593">
    <property type="entry name" value="AAA+_ATPase"/>
</dbReference>
<keyword evidence="1" id="KW-0677">Repeat</keyword>